<accession>A0A2M7UIB2</accession>
<evidence type="ECO:0000256" key="2">
    <source>
        <dbReference type="SAM" id="MobiDB-lite"/>
    </source>
</evidence>
<dbReference type="AlphaFoldDB" id="A0A2M7UIB2"/>
<evidence type="ECO:0000313" key="4">
    <source>
        <dbReference type="EMBL" id="PIZ70957.1"/>
    </source>
</evidence>
<organism evidence="4 5">
    <name type="scientific">Candidatus Portnoybacteria bacterium CG_4_10_14_0_2_um_filter_44_20</name>
    <dbReference type="NCBI Taxonomy" id="1974799"/>
    <lineage>
        <taxon>Bacteria</taxon>
        <taxon>Candidatus Portnoyibacteriota</taxon>
    </lineage>
</organism>
<name>A0A2M7UIB2_9BACT</name>
<sequence length="568" mass="59489">FNELRFYDWQTGEMVTFNNGNVGIGTTTPGALFAVHGNALADAWLTYDIAEMNLFPSINSTGGFEPGELLTIDSTGGFVKANSSSSMPIIGAAKSVDLWGAPTTKPAILGTFNLKVSNASGAIKTGDRLTISSADGVAVKATAGGEVVGYALEDFDDSSPAKIKVFVSPQWYSGTTTPSSIVLSGEVQATGFVNVSTEEAKTNIEYLNEEQYDQALEKILGSKVARYDYIGDSCDSSIGNGNDARYVEGLRQTLPNNETGFVADNRCPRRIGLIAEEAPQEVLSADGKGVDLYKMTSLAWAGIKAQQKQIDALRMDVDELKNKIREMGGLSAGGGSALGGSFASVLDTLRGFGAIFENGVARFQQVIVGSLAVEKNSDSGQSAVGEGTIAAGQTEYQINSGQIKADSKVFVTWRGDYGSRWWIDQQADGSATVKIAAPLANDVRFDWMVIGVETAKSDSSSPQMRGGTEGGVLNENNTTPPPAPSSTEEGRIEVAPSAQEQPPAVAPISAPESLADTSVETAPPVPTTTSEVEASVSEPVVSTSPEAETQSGGQPVEDEVSAVPASTE</sequence>
<dbReference type="PROSITE" id="PS51688">
    <property type="entry name" value="ICA"/>
    <property type="match status" value="1"/>
</dbReference>
<feature type="domain" description="Peptidase S74" evidence="3">
    <location>
        <begin position="196"/>
        <end position="317"/>
    </location>
</feature>
<dbReference type="Proteomes" id="UP000229805">
    <property type="component" value="Unassembled WGS sequence"/>
</dbReference>
<evidence type="ECO:0000313" key="5">
    <source>
        <dbReference type="Proteomes" id="UP000229805"/>
    </source>
</evidence>
<evidence type="ECO:0000259" key="3">
    <source>
        <dbReference type="PROSITE" id="PS51688"/>
    </source>
</evidence>
<feature type="compositionally biased region" description="Low complexity" evidence="2">
    <location>
        <begin position="527"/>
        <end position="548"/>
    </location>
</feature>
<reference evidence="5" key="1">
    <citation type="submission" date="2017-09" db="EMBL/GenBank/DDBJ databases">
        <title>Depth-based differentiation of microbial function through sediment-hosted aquifers and enrichment of novel symbionts in the deep terrestrial subsurface.</title>
        <authorList>
            <person name="Probst A.J."/>
            <person name="Ladd B."/>
            <person name="Jarett J.K."/>
            <person name="Geller-Mcgrath D.E."/>
            <person name="Sieber C.M.K."/>
            <person name="Emerson J.B."/>
            <person name="Anantharaman K."/>
            <person name="Thomas B.C."/>
            <person name="Malmstrom R."/>
            <person name="Stieglmeier M."/>
            <person name="Klingl A."/>
            <person name="Woyke T."/>
            <person name="Ryan C.M."/>
            <person name="Banfield J.F."/>
        </authorList>
    </citation>
    <scope>NUCLEOTIDE SEQUENCE [LARGE SCALE GENOMIC DNA]</scope>
</reference>
<comment type="caution">
    <text evidence="4">The sequence shown here is derived from an EMBL/GenBank/DDBJ whole genome shotgun (WGS) entry which is preliminary data.</text>
</comment>
<proteinExistence type="predicted"/>
<feature type="coiled-coil region" evidence="1">
    <location>
        <begin position="303"/>
        <end position="330"/>
    </location>
</feature>
<evidence type="ECO:0000256" key="1">
    <source>
        <dbReference type="SAM" id="Coils"/>
    </source>
</evidence>
<dbReference type="EMBL" id="PFOG01000075">
    <property type="protein sequence ID" value="PIZ70957.1"/>
    <property type="molecule type" value="Genomic_DNA"/>
</dbReference>
<feature type="region of interest" description="Disordered" evidence="2">
    <location>
        <begin position="455"/>
        <end position="568"/>
    </location>
</feature>
<gene>
    <name evidence="4" type="ORF">COY11_01925</name>
</gene>
<dbReference type="InterPro" id="IPR030392">
    <property type="entry name" value="S74_ICA"/>
</dbReference>
<feature type="non-terminal residue" evidence="4">
    <location>
        <position position="1"/>
    </location>
</feature>
<protein>
    <recommendedName>
        <fullName evidence="3">Peptidase S74 domain-containing protein</fullName>
    </recommendedName>
</protein>
<keyword evidence="1" id="KW-0175">Coiled coil</keyword>